<evidence type="ECO:0000256" key="1">
    <source>
        <dbReference type="SAM" id="Phobius"/>
    </source>
</evidence>
<protein>
    <submittedName>
        <fullName evidence="2">DUF6102 family protein</fullName>
    </submittedName>
</protein>
<evidence type="ECO:0000313" key="2">
    <source>
        <dbReference type="EMBL" id="MDB2000343.1"/>
    </source>
</evidence>
<dbReference type="Proteomes" id="UP001300871">
    <property type="component" value="Unassembled WGS sequence"/>
</dbReference>
<dbReference type="RefSeq" id="WP_003497082.1">
    <property type="nucleotide sequence ID" value="NZ_CABHNX010000235.1"/>
</dbReference>
<comment type="caution">
    <text evidence="2">The sequence shown here is derived from an EMBL/GenBank/DDBJ whole genome shotgun (WGS) entry which is preliminary data.</text>
</comment>
<gene>
    <name evidence="2" type="ORF">PM006_09035</name>
</gene>
<name>A0AAW6AT49_CLOSY</name>
<dbReference type="InterPro" id="IPR046084">
    <property type="entry name" value="TrbL_4"/>
</dbReference>
<feature type="transmembrane region" description="Helical" evidence="1">
    <location>
        <begin position="208"/>
        <end position="233"/>
    </location>
</feature>
<keyword evidence="1" id="KW-1133">Transmembrane helix</keyword>
<feature type="transmembrane region" description="Helical" evidence="1">
    <location>
        <begin position="52"/>
        <end position="70"/>
    </location>
</feature>
<evidence type="ECO:0000313" key="3">
    <source>
        <dbReference type="Proteomes" id="UP001300871"/>
    </source>
</evidence>
<sequence length="288" mass="32109">MDIIKSWVLQNILSGCAELLQQFLTVFGAIFDNIFVVVAEFNKDIASGVTDFTLPFSIAFIVFLTIKQYFTVYVLETDGDPDADPLDIFLRAAQAIAVAVCCDWIFDFFLQFSSSFTFDLQSNALNTGGQEVSDTLTELLSIPANFQSIPAVIIIIAIGVTVAIIIFGISAGIRGAELILFKMLFPLFACDLLTTSRERWNGFFTSYMVTWLAYGLQLVSFNMFASTLTVFITADTTDFWKLFAIMVGWLLLMLRAPKWLEKFTYTSGLASGVHGAGRSLMYMGMKRR</sequence>
<reference evidence="2" key="1">
    <citation type="submission" date="2023-01" db="EMBL/GenBank/DDBJ databases">
        <title>Human gut microbiome strain richness.</title>
        <authorList>
            <person name="Chen-Liaw A."/>
        </authorList>
    </citation>
    <scope>NUCLEOTIDE SEQUENCE</scope>
    <source>
        <strain evidence="2">B1_m1001713B170214d0_201011</strain>
    </source>
</reference>
<feature type="transmembrane region" description="Helical" evidence="1">
    <location>
        <begin position="149"/>
        <end position="173"/>
    </location>
</feature>
<dbReference type="EMBL" id="JAQLGM010000018">
    <property type="protein sequence ID" value="MDB2000343.1"/>
    <property type="molecule type" value="Genomic_DNA"/>
</dbReference>
<keyword evidence="1" id="KW-0472">Membrane</keyword>
<feature type="transmembrane region" description="Helical" evidence="1">
    <location>
        <begin position="179"/>
        <end position="196"/>
    </location>
</feature>
<feature type="transmembrane region" description="Helical" evidence="1">
    <location>
        <begin position="239"/>
        <end position="256"/>
    </location>
</feature>
<dbReference type="AlphaFoldDB" id="A0AAW6AT49"/>
<keyword evidence="1" id="KW-0812">Transmembrane</keyword>
<feature type="transmembrane region" description="Helical" evidence="1">
    <location>
        <begin position="90"/>
        <end position="110"/>
    </location>
</feature>
<organism evidence="2 3">
    <name type="scientific">Clostridium symbiosum</name>
    <name type="common">Bacteroides symbiosus</name>
    <dbReference type="NCBI Taxonomy" id="1512"/>
    <lineage>
        <taxon>Bacteria</taxon>
        <taxon>Bacillati</taxon>
        <taxon>Bacillota</taxon>
        <taxon>Clostridia</taxon>
        <taxon>Lachnospirales</taxon>
        <taxon>Lachnospiraceae</taxon>
        <taxon>Otoolea</taxon>
    </lineage>
</organism>
<accession>A0AAW6AT49</accession>
<dbReference type="PROSITE" id="PS51257">
    <property type="entry name" value="PROKAR_LIPOPROTEIN"/>
    <property type="match status" value="1"/>
</dbReference>
<feature type="transmembrane region" description="Helical" evidence="1">
    <location>
        <begin position="20"/>
        <end position="40"/>
    </location>
</feature>
<proteinExistence type="predicted"/>
<dbReference type="Pfam" id="PF19597">
    <property type="entry name" value="TrbL_4"/>
    <property type="match status" value="1"/>
</dbReference>